<dbReference type="InterPro" id="IPR012308">
    <property type="entry name" value="DNA_ligase_ATP-dep_N"/>
</dbReference>
<dbReference type="OrthoDB" id="206088at2759"/>
<dbReference type="InterPro" id="IPR000977">
    <property type="entry name" value="DNA_ligase_ATP-dep"/>
</dbReference>
<dbReference type="STRING" id="6265.A0A0B2VRX5"/>
<dbReference type="FunFam" id="2.40.50.140:FF:000085">
    <property type="entry name" value="DNA ligase"/>
    <property type="match status" value="1"/>
</dbReference>
<dbReference type="FunFam" id="3.30.470.30:FF:000003">
    <property type="entry name" value="DNA ligase"/>
    <property type="match status" value="1"/>
</dbReference>
<feature type="domain" description="ATP-dependent DNA ligase family profile" evidence="26">
    <location>
        <begin position="653"/>
        <end position="789"/>
    </location>
</feature>
<evidence type="ECO:0000256" key="17">
    <source>
        <dbReference type="ARBA" id="ARBA00023242"/>
    </source>
</evidence>
<dbReference type="InterPro" id="IPR012309">
    <property type="entry name" value="DNA_ligase_ATP-dep_C"/>
</dbReference>
<comment type="caution">
    <text evidence="27">The sequence shown here is derived from an EMBL/GenBank/DDBJ whole genome shotgun (WGS) entry which is preliminary data.</text>
</comment>
<evidence type="ECO:0000256" key="7">
    <source>
        <dbReference type="ARBA" id="ARBA00022705"/>
    </source>
</evidence>
<keyword evidence="13" id="KW-0067">ATP-binding</keyword>
<dbReference type="GO" id="GO:0003910">
    <property type="term" value="F:DNA ligase (ATP) activity"/>
    <property type="evidence" value="ECO:0007669"/>
    <property type="project" value="UniProtKB-EC"/>
</dbReference>
<dbReference type="GO" id="GO:0006302">
    <property type="term" value="P:double-strand break repair"/>
    <property type="evidence" value="ECO:0007669"/>
    <property type="project" value="TreeGrafter"/>
</dbReference>
<evidence type="ECO:0000259" key="26">
    <source>
        <dbReference type="PROSITE" id="PS50160"/>
    </source>
</evidence>
<dbReference type="Gene3D" id="3.30.470.30">
    <property type="entry name" value="DNA ligase/mRNA capping enzyme"/>
    <property type="match status" value="2"/>
</dbReference>
<evidence type="ECO:0000256" key="2">
    <source>
        <dbReference type="ARBA" id="ARBA00004123"/>
    </source>
</evidence>
<dbReference type="InterPro" id="IPR016059">
    <property type="entry name" value="DNA_ligase_ATP-dep_CS"/>
</dbReference>
<dbReference type="SUPFAM" id="SSF56091">
    <property type="entry name" value="DNA ligase/mRNA capping enzyme, catalytic domain"/>
    <property type="match status" value="2"/>
</dbReference>
<evidence type="ECO:0000256" key="6">
    <source>
        <dbReference type="ARBA" id="ARBA00022618"/>
    </source>
</evidence>
<keyword evidence="18" id="KW-0131">Cell cycle</keyword>
<keyword evidence="9" id="KW-0547">Nucleotide-binding</keyword>
<evidence type="ECO:0000256" key="12">
    <source>
        <dbReference type="ARBA" id="ARBA00022833"/>
    </source>
</evidence>
<keyword evidence="15" id="KW-0233">DNA recombination</keyword>
<dbReference type="Gene3D" id="3.30.1490.70">
    <property type="match status" value="1"/>
</dbReference>
<accession>A0A0B2VRX5</accession>
<feature type="region of interest" description="Disordered" evidence="24">
    <location>
        <begin position="907"/>
        <end position="928"/>
    </location>
</feature>
<evidence type="ECO:0000256" key="8">
    <source>
        <dbReference type="ARBA" id="ARBA00022723"/>
    </source>
</evidence>
<dbReference type="PROSITE" id="PS00333">
    <property type="entry name" value="DNA_LIGASE_A2"/>
    <property type="match status" value="1"/>
</dbReference>
<evidence type="ECO:0000256" key="11">
    <source>
        <dbReference type="ARBA" id="ARBA00022771"/>
    </source>
</evidence>
<dbReference type="CDD" id="cd07967">
    <property type="entry name" value="OBF_DNA_ligase_III"/>
    <property type="match status" value="1"/>
</dbReference>
<dbReference type="InterPro" id="IPR050191">
    <property type="entry name" value="ATP-dep_DNA_ligase"/>
</dbReference>
<feature type="compositionally biased region" description="Basic and acidic residues" evidence="24">
    <location>
        <begin position="204"/>
        <end position="214"/>
    </location>
</feature>
<evidence type="ECO:0000256" key="19">
    <source>
        <dbReference type="ARBA" id="ARBA00034003"/>
    </source>
</evidence>
<evidence type="ECO:0000256" key="3">
    <source>
        <dbReference type="ARBA" id="ARBA00007572"/>
    </source>
</evidence>
<dbReference type="InterPro" id="IPR001510">
    <property type="entry name" value="Znf_PARP"/>
</dbReference>
<comment type="similarity">
    <text evidence="3 23">Belongs to the ATP-dependent DNA ligase family.</text>
</comment>
<dbReference type="EMBL" id="JPKZ01001140">
    <property type="protein sequence ID" value="KHN83735.1"/>
    <property type="molecule type" value="Genomic_DNA"/>
</dbReference>
<feature type="region of interest" description="Disordered" evidence="24">
    <location>
        <begin position="141"/>
        <end position="270"/>
    </location>
</feature>
<keyword evidence="5 27" id="KW-0436">Ligase</keyword>
<evidence type="ECO:0000256" key="18">
    <source>
        <dbReference type="ARBA" id="ARBA00023306"/>
    </source>
</evidence>
<feature type="compositionally biased region" description="Polar residues" evidence="24">
    <location>
        <begin position="966"/>
        <end position="976"/>
    </location>
</feature>
<evidence type="ECO:0000256" key="16">
    <source>
        <dbReference type="ARBA" id="ARBA00023204"/>
    </source>
</evidence>
<dbReference type="GO" id="GO:0051301">
    <property type="term" value="P:cell division"/>
    <property type="evidence" value="ECO:0007669"/>
    <property type="project" value="UniProtKB-KW"/>
</dbReference>
<evidence type="ECO:0000256" key="14">
    <source>
        <dbReference type="ARBA" id="ARBA00022842"/>
    </source>
</evidence>
<dbReference type="SUPFAM" id="SSF50249">
    <property type="entry name" value="Nucleic acid-binding proteins"/>
    <property type="match status" value="1"/>
</dbReference>
<evidence type="ECO:0000256" key="23">
    <source>
        <dbReference type="RuleBase" id="RU004196"/>
    </source>
</evidence>
<proteinExistence type="inferred from homology"/>
<dbReference type="GO" id="GO:0006273">
    <property type="term" value="P:lagging strand elongation"/>
    <property type="evidence" value="ECO:0007669"/>
    <property type="project" value="TreeGrafter"/>
</dbReference>
<comment type="subcellular location">
    <subcellularLocation>
        <location evidence="2">Nucleus</location>
    </subcellularLocation>
</comment>
<protein>
    <recommendedName>
        <fullName evidence="20">DNA ligase 3</fullName>
        <ecNumber evidence="4">6.5.1.1</ecNumber>
    </recommendedName>
    <alternativeName>
        <fullName evidence="21">DNA ligase III</fullName>
    </alternativeName>
    <alternativeName>
        <fullName evidence="22">Polydeoxyribonucleotide synthase [ATP] 3</fullName>
    </alternativeName>
</protein>
<evidence type="ECO:0000256" key="10">
    <source>
        <dbReference type="ARBA" id="ARBA00022763"/>
    </source>
</evidence>
<keyword evidence="8" id="KW-0479">Metal-binding</keyword>
<sequence>MGYPPEIHPSTEVQNGTVAAVMEFDVALVRPLPDDISMSTKFAVDYAKRVANCKKCRQQLPKGGLRMARMVPNPFTTDSSNPSDMKQYFHADCLFDTLSRCRASTKVIESPADIDGFDGIQKEDQGKLLELISDLEKLRKAKTGGAKVTPRSKAVPQSQQDIGKRKAEKQGGPARELPAKSAEQEKKERTKDAEKKKAKTEGLSIRKEGRECEVGQRPNTNECSEKKDRVRRPEKRKLVEGGESQGGTEGAVLKKARVEKGGGGKTKEEPRQSRFDSFKLFCKLCEVIASVSKYTDKSTAVNMFVNKDGYDGDLLLLVRMLIPSTDQRVYNLKEKQLIKSFSNIFGWPPEALTDSFNQTGDVSITIRHYFEKSVEVGRKSSLSLQDVDRWLDKLTDYTKEDDQQRHLNAIAKRATPIELQYVIRLIKKDLRINAGAKHILDGINKGAYETFQNSRDLKSVLEKCRAIEVGTSLLLDSGISLGIPVKPMLAEPCRSVEQAMKTCVNGMYSEIKYDGERLQLHKDGDSFTFFSRSLKPVQEHKAEPCRSVEQAMKTCVNGMYSEIKYDGERLQLHKDGDSFTFFSRSLKPVQEHKTADELRKKDDDRFLVSHLSDVIPKAFPKGGNLILDAEVLLVDTATGKPLPFGTLGVHKKEKFANALVCLFVFDCLLFNGKCLVDRPLRERRKILEENMDEIPNRVLLSNYQLIKHGENDKLKTMIWKAIDEGLEGLVLKDLESIYEPGKRHWLKVKKDYLEEGKMADTADLIVLGAYYGTGSKGGMMSVFLMGVYDAVSDVFLTVTKCGNGHDDATLKRINEQLSPKMRKIGRDYDSLPHWIKCSRSLVPDFVIDDPKQAPVWEITGAEFSRSDNHTARGISIRFPRVTKIRDDKSWSTATNIDELEKLFETSKQKTDIDHSADDETPLFAKGGINNRSEDSVAISEGVGELATLERSPDEDDDVQRGESVEALSQETSSAQCDKQVGNASGDELTKKVACKYGSKCYRKNSEHLRRYFHPS</sequence>
<evidence type="ECO:0000256" key="1">
    <source>
        <dbReference type="ARBA" id="ARBA00001946"/>
    </source>
</evidence>
<evidence type="ECO:0000256" key="13">
    <source>
        <dbReference type="ARBA" id="ARBA00022840"/>
    </source>
</evidence>
<name>A0A0B2VRX5_TOXCA</name>
<feature type="compositionally biased region" description="Basic and acidic residues" evidence="24">
    <location>
        <begin position="907"/>
        <end position="917"/>
    </location>
</feature>
<gene>
    <name evidence="27" type="primary">LIG3</name>
    <name evidence="27" type="ORF">Tcan_12252</name>
</gene>
<evidence type="ECO:0000256" key="20">
    <source>
        <dbReference type="ARBA" id="ARBA00074829"/>
    </source>
</evidence>
<dbReference type="InterPro" id="IPR012310">
    <property type="entry name" value="DNA_ligase_ATP-dep_cent"/>
</dbReference>
<dbReference type="Gene3D" id="1.10.3260.10">
    <property type="entry name" value="DNA ligase, ATP-dependent, N-terminal domain"/>
    <property type="match status" value="1"/>
</dbReference>
<feature type="region of interest" description="Disordered" evidence="24">
    <location>
        <begin position="949"/>
        <end position="986"/>
    </location>
</feature>
<dbReference type="PANTHER" id="PTHR45674:SF9">
    <property type="entry name" value="DNA LIGASE 3"/>
    <property type="match status" value="1"/>
</dbReference>
<dbReference type="PROSITE" id="PS50160">
    <property type="entry name" value="DNA_LIGASE_A3"/>
    <property type="match status" value="1"/>
</dbReference>
<keyword evidence="11" id="KW-0863">Zinc-finger</keyword>
<dbReference type="GO" id="GO:0008270">
    <property type="term" value="F:zinc ion binding"/>
    <property type="evidence" value="ECO:0007669"/>
    <property type="project" value="UniProtKB-KW"/>
</dbReference>
<keyword evidence="6" id="KW-0132">Cell division</keyword>
<dbReference type="GO" id="GO:0070421">
    <property type="term" value="C:DNA ligase III-XRCC1 complex"/>
    <property type="evidence" value="ECO:0007669"/>
    <property type="project" value="TreeGrafter"/>
</dbReference>
<keyword evidence="28" id="KW-1185">Reference proteome</keyword>
<dbReference type="SUPFAM" id="SSF117018">
    <property type="entry name" value="ATP-dependent DNA ligase DNA-binding domain"/>
    <property type="match status" value="1"/>
</dbReference>
<feature type="domain" description="PARP-type" evidence="25">
    <location>
        <begin position="42"/>
        <end position="136"/>
    </location>
</feature>
<dbReference type="GO" id="GO:0071897">
    <property type="term" value="P:DNA biosynthetic process"/>
    <property type="evidence" value="ECO:0007669"/>
    <property type="project" value="InterPro"/>
</dbReference>
<dbReference type="SMART" id="SM01336">
    <property type="entry name" value="zf-PARP"/>
    <property type="match status" value="1"/>
</dbReference>
<evidence type="ECO:0000256" key="15">
    <source>
        <dbReference type="ARBA" id="ARBA00023172"/>
    </source>
</evidence>
<dbReference type="Pfam" id="PF04679">
    <property type="entry name" value="DNA_ligase_A_C"/>
    <property type="match status" value="1"/>
</dbReference>
<feature type="compositionally biased region" description="Basic and acidic residues" evidence="24">
    <location>
        <begin position="182"/>
        <end position="195"/>
    </location>
</feature>
<keyword evidence="10" id="KW-0227">DNA damage</keyword>
<feature type="compositionally biased region" description="Basic and acidic residues" evidence="24">
    <location>
        <begin position="256"/>
        <end position="270"/>
    </location>
</feature>
<dbReference type="OMA" id="GRWCTVT"/>
<evidence type="ECO:0000259" key="25">
    <source>
        <dbReference type="PROSITE" id="PS50064"/>
    </source>
</evidence>
<evidence type="ECO:0000313" key="27">
    <source>
        <dbReference type="EMBL" id="KHN83735.1"/>
    </source>
</evidence>
<dbReference type="InterPro" id="IPR019406">
    <property type="entry name" value="APLF_PBZ"/>
</dbReference>
<dbReference type="Proteomes" id="UP000031036">
    <property type="component" value="Unassembled WGS sequence"/>
</dbReference>
<dbReference type="GO" id="GO:0005524">
    <property type="term" value="F:ATP binding"/>
    <property type="evidence" value="ECO:0007669"/>
    <property type="project" value="UniProtKB-KW"/>
</dbReference>
<dbReference type="AlphaFoldDB" id="A0A0B2VRX5"/>
<reference evidence="27 28" key="1">
    <citation type="submission" date="2014-11" db="EMBL/GenBank/DDBJ databases">
        <title>Genetic blueprint of the zoonotic pathogen Toxocara canis.</title>
        <authorList>
            <person name="Zhu X.-Q."/>
            <person name="Korhonen P.K."/>
            <person name="Cai H."/>
            <person name="Young N.D."/>
            <person name="Nejsum P."/>
            <person name="von Samson-Himmelstjerna G."/>
            <person name="Boag P.R."/>
            <person name="Tan P."/>
            <person name="Li Q."/>
            <person name="Min J."/>
            <person name="Yang Y."/>
            <person name="Wang X."/>
            <person name="Fang X."/>
            <person name="Hall R.S."/>
            <person name="Hofmann A."/>
            <person name="Sternberg P.W."/>
            <person name="Jex A.R."/>
            <person name="Gasser R.B."/>
        </authorList>
    </citation>
    <scope>NUCLEOTIDE SEQUENCE [LARGE SCALE GENOMIC DNA]</scope>
    <source>
        <strain evidence="27">PN_DK_2014</strain>
    </source>
</reference>
<keyword evidence="12" id="KW-0862">Zinc</keyword>
<evidence type="ECO:0000256" key="9">
    <source>
        <dbReference type="ARBA" id="ARBA00022741"/>
    </source>
</evidence>
<keyword evidence="16" id="KW-0234">DNA repair</keyword>
<dbReference type="Pfam" id="PF10283">
    <property type="entry name" value="zf-CCHH"/>
    <property type="match status" value="1"/>
</dbReference>
<evidence type="ECO:0000256" key="21">
    <source>
        <dbReference type="ARBA" id="ARBA00075785"/>
    </source>
</evidence>
<dbReference type="InterPro" id="IPR036599">
    <property type="entry name" value="DNA_ligase_N_sf"/>
</dbReference>
<evidence type="ECO:0000256" key="5">
    <source>
        <dbReference type="ARBA" id="ARBA00022598"/>
    </source>
</evidence>
<dbReference type="NCBIfam" id="TIGR00574">
    <property type="entry name" value="dnl1"/>
    <property type="match status" value="1"/>
</dbReference>
<organism evidence="27 28">
    <name type="scientific">Toxocara canis</name>
    <name type="common">Canine roundworm</name>
    <dbReference type="NCBI Taxonomy" id="6265"/>
    <lineage>
        <taxon>Eukaryota</taxon>
        <taxon>Metazoa</taxon>
        <taxon>Ecdysozoa</taxon>
        <taxon>Nematoda</taxon>
        <taxon>Chromadorea</taxon>
        <taxon>Rhabditida</taxon>
        <taxon>Spirurina</taxon>
        <taxon>Ascaridomorpha</taxon>
        <taxon>Ascaridoidea</taxon>
        <taxon>Toxocaridae</taxon>
        <taxon>Toxocara</taxon>
    </lineage>
</organism>
<evidence type="ECO:0000256" key="24">
    <source>
        <dbReference type="SAM" id="MobiDB-lite"/>
    </source>
</evidence>
<dbReference type="PROSITE" id="PS50064">
    <property type="entry name" value="ZF_PARP_2"/>
    <property type="match status" value="1"/>
</dbReference>
<dbReference type="GO" id="GO:0003677">
    <property type="term" value="F:DNA binding"/>
    <property type="evidence" value="ECO:0007669"/>
    <property type="project" value="InterPro"/>
</dbReference>
<dbReference type="InterPro" id="IPR012340">
    <property type="entry name" value="NA-bd_OB-fold"/>
</dbReference>
<dbReference type="Pfam" id="PF00645">
    <property type="entry name" value="zf-PARP"/>
    <property type="match status" value="1"/>
</dbReference>
<comment type="catalytic activity">
    <reaction evidence="19">
        <text>ATP + (deoxyribonucleotide)n-3'-hydroxyl + 5'-phospho-(deoxyribonucleotide)m = (deoxyribonucleotide)n+m + AMP + diphosphate.</text>
        <dbReference type="EC" id="6.5.1.1"/>
    </reaction>
</comment>
<evidence type="ECO:0000313" key="28">
    <source>
        <dbReference type="Proteomes" id="UP000031036"/>
    </source>
</evidence>
<dbReference type="SUPFAM" id="SSF57716">
    <property type="entry name" value="Glucocorticoid receptor-like (DNA-binding domain)"/>
    <property type="match status" value="1"/>
</dbReference>
<dbReference type="CDD" id="cd07902">
    <property type="entry name" value="Adenylation_DNA_ligase_III"/>
    <property type="match status" value="1"/>
</dbReference>
<keyword evidence="17" id="KW-0539">Nucleus</keyword>
<dbReference type="PANTHER" id="PTHR45674">
    <property type="entry name" value="DNA LIGASE 1/3 FAMILY MEMBER"/>
    <property type="match status" value="1"/>
</dbReference>
<dbReference type="EC" id="6.5.1.1" evidence="4"/>
<evidence type="ECO:0000256" key="4">
    <source>
        <dbReference type="ARBA" id="ARBA00012727"/>
    </source>
</evidence>
<dbReference type="Pfam" id="PF01068">
    <property type="entry name" value="DNA_ligase_A_M"/>
    <property type="match status" value="1"/>
</dbReference>
<keyword evidence="14" id="KW-0460">Magnesium</keyword>
<comment type="cofactor">
    <cofactor evidence="1">
        <name>Mg(2+)</name>
        <dbReference type="ChEBI" id="CHEBI:18420"/>
    </cofactor>
</comment>
<evidence type="ECO:0000256" key="22">
    <source>
        <dbReference type="ARBA" id="ARBA00077952"/>
    </source>
</evidence>
<dbReference type="Gene3D" id="2.40.50.140">
    <property type="entry name" value="Nucleic acid-binding proteins"/>
    <property type="match status" value="1"/>
</dbReference>
<dbReference type="Gene3D" id="3.30.1740.10">
    <property type="entry name" value="Zinc finger, PARP-type"/>
    <property type="match status" value="1"/>
</dbReference>
<dbReference type="GO" id="GO:0006310">
    <property type="term" value="P:DNA recombination"/>
    <property type="evidence" value="ECO:0007669"/>
    <property type="project" value="UniProtKB-KW"/>
</dbReference>
<dbReference type="InterPro" id="IPR036957">
    <property type="entry name" value="Znf_PARP_sf"/>
</dbReference>
<dbReference type="Pfam" id="PF04675">
    <property type="entry name" value="DNA_ligase_A_N"/>
    <property type="match status" value="1"/>
</dbReference>
<keyword evidence="7" id="KW-0235">DNA replication</keyword>